<keyword evidence="3" id="KW-1185">Reference proteome</keyword>
<feature type="transmembrane region" description="Helical" evidence="1">
    <location>
        <begin position="38"/>
        <end position="60"/>
    </location>
</feature>
<sequence>MDFYNTYFIGFLIVMLITFSVTALLRKRPELIDSVIDYIVFPLIAILFFYACFTTDWNVVKKRLSKDLREYRETQQNILKP</sequence>
<name>A0A2T0MJE2_9FLAO</name>
<reference evidence="2 3" key="1">
    <citation type="submission" date="2018-03" db="EMBL/GenBank/DDBJ databases">
        <title>Genomic Encyclopedia of Archaeal and Bacterial Type Strains, Phase II (KMG-II): from individual species to whole genera.</title>
        <authorList>
            <person name="Goeker M."/>
        </authorList>
    </citation>
    <scope>NUCLEOTIDE SEQUENCE [LARGE SCALE GENOMIC DNA]</scope>
    <source>
        <strain evidence="2 3">DSM 25027</strain>
    </source>
</reference>
<evidence type="ECO:0000256" key="1">
    <source>
        <dbReference type="SAM" id="Phobius"/>
    </source>
</evidence>
<dbReference type="Proteomes" id="UP000237640">
    <property type="component" value="Unassembled WGS sequence"/>
</dbReference>
<dbReference type="AlphaFoldDB" id="A0A2T0MJE2"/>
<evidence type="ECO:0000313" key="2">
    <source>
        <dbReference type="EMBL" id="PRX57701.1"/>
    </source>
</evidence>
<feature type="transmembrane region" description="Helical" evidence="1">
    <location>
        <begin position="7"/>
        <end position="26"/>
    </location>
</feature>
<protein>
    <submittedName>
        <fullName evidence="2">Uncharacterized protein</fullName>
    </submittedName>
</protein>
<keyword evidence="1" id="KW-0472">Membrane</keyword>
<keyword evidence="1" id="KW-1133">Transmembrane helix</keyword>
<evidence type="ECO:0000313" key="3">
    <source>
        <dbReference type="Proteomes" id="UP000237640"/>
    </source>
</evidence>
<comment type="caution">
    <text evidence="2">The sequence shown here is derived from an EMBL/GenBank/DDBJ whole genome shotgun (WGS) entry which is preliminary data.</text>
</comment>
<dbReference type="EMBL" id="PVYX01000001">
    <property type="protein sequence ID" value="PRX57701.1"/>
    <property type="molecule type" value="Genomic_DNA"/>
</dbReference>
<accession>A0A2T0MJE2</accession>
<keyword evidence="1" id="KW-0812">Transmembrane</keyword>
<proteinExistence type="predicted"/>
<gene>
    <name evidence="2" type="ORF">CLV81_1711</name>
</gene>
<organism evidence="2 3">
    <name type="scientific">Flagellimonas meridianipacifica</name>
    <dbReference type="NCBI Taxonomy" id="1080225"/>
    <lineage>
        <taxon>Bacteria</taxon>
        <taxon>Pseudomonadati</taxon>
        <taxon>Bacteroidota</taxon>
        <taxon>Flavobacteriia</taxon>
        <taxon>Flavobacteriales</taxon>
        <taxon>Flavobacteriaceae</taxon>
        <taxon>Flagellimonas</taxon>
    </lineage>
</organism>